<dbReference type="AlphaFoldDB" id="A0ABD6ACW0"/>
<keyword evidence="3" id="KW-1185">Reference proteome</keyword>
<proteinExistence type="predicted"/>
<evidence type="ECO:0000313" key="3">
    <source>
        <dbReference type="Proteomes" id="UP001596547"/>
    </source>
</evidence>
<name>A0ABD6ACW0_9EURY</name>
<dbReference type="EMBL" id="JBHTBF010000003">
    <property type="protein sequence ID" value="MFC7318340.1"/>
    <property type="molecule type" value="Genomic_DNA"/>
</dbReference>
<gene>
    <name evidence="2" type="ORF">ACFQPE_16290</name>
</gene>
<reference evidence="2 3" key="1">
    <citation type="journal article" date="2019" name="Int. J. Syst. Evol. Microbiol.">
        <title>The Global Catalogue of Microorganisms (GCM) 10K type strain sequencing project: providing services to taxonomists for standard genome sequencing and annotation.</title>
        <authorList>
            <consortium name="The Broad Institute Genomics Platform"/>
            <consortium name="The Broad Institute Genome Sequencing Center for Infectious Disease"/>
            <person name="Wu L."/>
            <person name="Ma J."/>
        </authorList>
    </citation>
    <scope>NUCLEOTIDE SEQUENCE [LARGE SCALE GENOMIC DNA]</scope>
    <source>
        <strain evidence="2 3">PSR21</strain>
    </source>
</reference>
<dbReference type="GeneID" id="79317483"/>
<sequence>MGIVVVAVLLLGLVYANVTGMLSLSGAEVVDSNTATLVVAALFLLMVPWVYRRMKTS</sequence>
<protein>
    <submittedName>
        <fullName evidence="2">Uncharacterized protein</fullName>
    </submittedName>
</protein>
<dbReference type="Proteomes" id="UP001596547">
    <property type="component" value="Unassembled WGS sequence"/>
</dbReference>
<evidence type="ECO:0000256" key="1">
    <source>
        <dbReference type="SAM" id="Phobius"/>
    </source>
</evidence>
<keyword evidence="1" id="KW-0472">Membrane</keyword>
<feature type="transmembrane region" description="Helical" evidence="1">
    <location>
        <begin position="32"/>
        <end position="51"/>
    </location>
</feature>
<keyword evidence="1" id="KW-1133">Transmembrane helix</keyword>
<dbReference type="RefSeq" id="WP_276305868.1">
    <property type="nucleotide sequence ID" value="NZ_CP119993.1"/>
</dbReference>
<comment type="caution">
    <text evidence="2">The sequence shown here is derived from an EMBL/GenBank/DDBJ whole genome shotgun (WGS) entry which is preliminary data.</text>
</comment>
<organism evidence="2 3">
    <name type="scientific">Halomarina halobia</name>
    <dbReference type="NCBI Taxonomy" id="3033386"/>
    <lineage>
        <taxon>Archaea</taxon>
        <taxon>Methanobacteriati</taxon>
        <taxon>Methanobacteriota</taxon>
        <taxon>Stenosarchaea group</taxon>
        <taxon>Halobacteria</taxon>
        <taxon>Halobacteriales</taxon>
        <taxon>Natronomonadaceae</taxon>
        <taxon>Halomarina</taxon>
    </lineage>
</organism>
<keyword evidence="1" id="KW-0812">Transmembrane</keyword>
<evidence type="ECO:0000313" key="2">
    <source>
        <dbReference type="EMBL" id="MFC7318340.1"/>
    </source>
</evidence>
<accession>A0ABD6ACW0</accession>